<proteinExistence type="predicted"/>
<evidence type="ECO:0000313" key="1">
    <source>
        <dbReference type="EMBL" id="ERN06722.1"/>
    </source>
</evidence>
<reference evidence="2" key="1">
    <citation type="journal article" date="2013" name="Science">
        <title>The Amborella genome and the evolution of flowering plants.</title>
        <authorList>
            <consortium name="Amborella Genome Project"/>
        </authorList>
    </citation>
    <scope>NUCLEOTIDE SEQUENCE [LARGE SCALE GENOMIC DNA]</scope>
</reference>
<name>W1PA11_AMBTC</name>
<protein>
    <submittedName>
        <fullName evidence="1">Uncharacterized protein</fullName>
    </submittedName>
</protein>
<evidence type="ECO:0000313" key="2">
    <source>
        <dbReference type="Proteomes" id="UP000017836"/>
    </source>
</evidence>
<keyword evidence="2" id="KW-1185">Reference proteome</keyword>
<dbReference type="AlphaFoldDB" id="W1PA11"/>
<dbReference type="HOGENOM" id="CLU_2152197_0_0_1"/>
<accession>W1PA11</accession>
<dbReference type="Proteomes" id="UP000017836">
    <property type="component" value="Unassembled WGS sequence"/>
</dbReference>
<organism evidence="1 2">
    <name type="scientific">Amborella trichopoda</name>
    <dbReference type="NCBI Taxonomy" id="13333"/>
    <lineage>
        <taxon>Eukaryota</taxon>
        <taxon>Viridiplantae</taxon>
        <taxon>Streptophyta</taxon>
        <taxon>Embryophyta</taxon>
        <taxon>Tracheophyta</taxon>
        <taxon>Spermatophyta</taxon>
        <taxon>Magnoliopsida</taxon>
        <taxon>Amborellales</taxon>
        <taxon>Amborellaceae</taxon>
        <taxon>Amborella</taxon>
    </lineage>
</organism>
<dbReference type="Gramene" id="ERN06722">
    <property type="protein sequence ID" value="ERN06722"/>
    <property type="gene ID" value="AMTR_s00269p00014820"/>
</dbReference>
<gene>
    <name evidence="1" type="ORF">AMTR_s00269p00014820</name>
</gene>
<feature type="non-terminal residue" evidence="1">
    <location>
        <position position="112"/>
    </location>
</feature>
<dbReference type="EMBL" id="KI393882">
    <property type="protein sequence ID" value="ERN06722.1"/>
    <property type="molecule type" value="Genomic_DNA"/>
</dbReference>
<sequence length="112" mass="12710">MLLMPTNLQWKLKNINENNYWRPRSFKVRLGGHNELDMAVLTLTNIVPNQTFNKEMVVKDVELLINSKKESHLCALGVAMAHCLSGCKEGPLTHKLTWLNDLVSRGPPEGEE</sequence>